<feature type="region of interest" description="Disordered" evidence="1">
    <location>
        <begin position="296"/>
        <end position="339"/>
    </location>
</feature>
<accession>A0ABP8RX73</accession>
<reference evidence="3" key="1">
    <citation type="journal article" date="2019" name="Int. J. Syst. Evol. Microbiol.">
        <title>The Global Catalogue of Microorganisms (GCM) 10K type strain sequencing project: providing services to taxonomists for standard genome sequencing and annotation.</title>
        <authorList>
            <consortium name="The Broad Institute Genomics Platform"/>
            <consortium name="The Broad Institute Genome Sequencing Center for Infectious Disease"/>
            <person name="Wu L."/>
            <person name="Ma J."/>
        </authorList>
    </citation>
    <scope>NUCLEOTIDE SEQUENCE [LARGE SCALE GENOMIC DNA]</scope>
    <source>
        <strain evidence="3">JCM 17906</strain>
    </source>
</reference>
<gene>
    <name evidence="2" type="ORF">GCM10023175_41020</name>
</gene>
<comment type="caution">
    <text evidence="2">The sequence shown here is derived from an EMBL/GenBank/DDBJ whole genome shotgun (WGS) entry which is preliminary data.</text>
</comment>
<organism evidence="2 3">
    <name type="scientific">Pseudonocardia xishanensis</name>
    <dbReference type="NCBI Taxonomy" id="630995"/>
    <lineage>
        <taxon>Bacteria</taxon>
        <taxon>Bacillati</taxon>
        <taxon>Actinomycetota</taxon>
        <taxon>Actinomycetes</taxon>
        <taxon>Pseudonocardiales</taxon>
        <taxon>Pseudonocardiaceae</taxon>
        <taxon>Pseudonocardia</taxon>
    </lineage>
</organism>
<sequence length="339" mass="35701">MPVTSTAKQSDYTVKSSTTDVVRWCVGQDGGKVRLKVVLNRRYPELASMSSNLSVESNTVGEIGAPLTAQLATTTFDRGRITLVPGGTAVLNVDLQPGETARFHTEYDGFAQSLIQLQLGLELTEKIVEIVYGKGASGFGEMTPECMSKIVDVATNADDSERVGSMLETCVNPETMLEGLTGRAVEFAQNFVVPLLKTSAFVHASANAFADIVRGKDKYDIVIARAKTASDTGTAGPGSSAYPAGQWSGRSRTLQLAADGTGSAMYLVHGPTGGCTSGSGSKDPCYFNVQFKLNGGSDPNEQRGLTGRSSPQPSLSPEVVRPGRAASPRPRAPGRGSTR</sequence>
<feature type="compositionally biased region" description="Low complexity" evidence="1">
    <location>
        <begin position="322"/>
        <end position="339"/>
    </location>
</feature>
<evidence type="ECO:0000256" key="1">
    <source>
        <dbReference type="SAM" id="MobiDB-lite"/>
    </source>
</evidence>
<dbReference type="EMBL" id="BAABGT010000058">
    <property type="protein sequence ID" value="GAA4550604.1"/>
    <property type="molecule type" value="Genomic_DNA"/>
</dbReference>
<name>A0ABP8RX73_9PSEU</name>
<dbReference type="Proteomes" id="UP001501598">
    <property type="component" value="Unassembled WGS sequence"/>
</dbReference>
<protein>
    <submittedName>
        <fullName evidence="2">Uncharacterized protein</fullName>
    </submittedName>
</protein>
<proteinExistence type="predicted"/>
<evidence type="ECO:0000313" key="3">
    <source>
        <dbReference type="Proteomes" id="UP001501598"/>
    </source>
</evidence>
<evidence type="ECO:0000313" key="2">
    <source>
        <dbReference type="EMBL" id="GAA4550604.1"/>
    </source>
</evidence>
<keyword evidence="3" id="KW-1185">Reference proteome</keyword>